<dbReference type="Gene3D" id="3.30.530.20">
    <property type="match status" value="1"/>
</dbReference>
<dbReference type="EMBL" id="CP134494">
    <property type="protein sequence ID" value="WNF24952.1"/>
    <property type="molecule type" value="Genomic_DNA"/>
</dbReference>
<accession>A0ABY9VPZ1</accession>
<dbReference type="Pfam" id="PF08327">
    <property type="entry name" value="AHSA1"/>
    <property type="match status" value="1"/>
</dbReference>
<reference evidence="3 4" key="1">
    <citation type="submission" date="2023-09" db="EMBL/GenBank/DDBJ databases">
        <title>Microbial mechanism of fulvic acid promoting antimony reduction mineralization in rice fields.</title>
        <authorList>
            <person name="Chen G."/>
            <person name="Lan J."/>
        </authorList>
    </citation>
    <scope>NUCLEOTIDE SEQUENCE [LARGE SCALE GENOMIC DNA]</scope>
    <source>
        <strain evidence="3 4">PS1</strain>
    </source>
</reference>
<dbReference type="CDD" id="cd07814">
    <property type="entry name" value="SRPBCC_CalC_Aha1-like"/>
    <property type="match status" value="1"/>
</dbReference>
<evidence type="ECO:0000256" key="1">
    <source>
        <dbReference type="ARBA" id="ARBA00006817"/>
    </source>
</evidence>
<evidence type="ECO:0000313" key="4">
    <source>
        <dbReference type="Proteomes" id="UP001303324"/>
    </source>
</evidence>
<proteinExistence type="inferred from homology"/>
<dbReference type="SUPFAM" id="SSF55961">
    <property type="entry name" value="Bet v1-like"/>
    <property type="match status" value="1"/>
</dbReference>
<feature type="domain" description="Activator of Hsp90 ATPase homologue 1/2-like C-terminal" evidence="2">
    <location>
        <begin position="15"/>
        <end position="150"/>
    </location>
</feature>
<dbReference type="RefSeq" id="WP_311076018.1">
    <property type="nucleotide sequence ID" value="NZ_CP134494.1"/>
</dbReference>
<dbReference type="Proteomes" id="UP001303324">
    <property type="component" value="Chromosome"/>
</dbReference>
<organism evidence="3 4">
    <name type="scientific">Mesobacillus jeotgali</name>
    <dbReference type="NCBI Taxonomy" id="129985"/>
    <lineage>
        <taxon>Bacteria</taxon>
        <taxon>Bacillati</taxon>
        <taxon>Bacillota</taxon>
        <taxon>Bacilli</taxon>
        <taxon>Bacillales</taxon>
        <taxon>Bacillaceae</taxon>
        <taxon>Mesobacillus</taxon>
    </lineage>
</organism>
<dbReference type="InterPro" id="IPR023393">
    <property type="entry name" value="START-like_dom_sf"/>
</dbReference>
<evidence type="ECO:0000313" key="3">
    <source>
        <dbReference type="EMBL" id="WNF24952.1"/>
    </source>
</evidence>
<dbReference type="InterPro" id="IPR013538">
    <property type="entry name" value="ASHA1/2-like_C"/>
</dbReference>
<keyword evidence="4" id="KW-1185">Reference proteome</keyword>
<gene>
    <name evidence="3" type="ORF">RH061_10895</name>
</gene>
<protein>
    <submittedName>
        <fullName evidence="3">SRPBCC domain-containing protein</fullName>
    </submittedName>
</protein>
<name>A0ABY9VPZ1_9BACI</name>
<sequence>MDDTLAEVKQEIIINAPVELIWHAWTIPDRVALWFAPETNIEAKVGGAYELYFIPGNRTGMNTMGCKVLKLEPFKDLVFEWKAPDQFSSLMNEEEKLTIISVNFVRLEDNSTKVTTRHTGFKDGEEWTEAITWHEMAWSGVLKSLKNALETGKGDLCCQPE</sequence>
<evidence type="ECO:0000259" key="2">
    <source>
        <dbReference type="Pfam" id="PF08327"/>
    </source>
</evidence>
<comment type="similarity">
    <text evidence="1">Belongs to the AHA1 family.</text>
</comment>